<dbReference type="SMART" id="SM00342">
    <property type="entry name" value="HTH_ARAC"/>
    <property type="match status" value="1"/>
</dbReference>
<comment type="caution">
    <text evidence="5">The sequence shown here is derived from an EMBL/GenBank/DDBJ whole genome shotgun (WGS) entry which is preliminary data.</text>
</comment>
<dbReference type="STRING" id="394096.DB31_2533"/>
<dbReference type="SUPFAM" id="SSF46689">
    <property type="entry name" value="Homeodomain-like"/>
    <property type="match status" value="2"/>
</dbReference>
<name>A0A085W6V2_9BACT</name>
<dbReference type="GO" id="GO:0043565">
    <property type="term" value="F:sequence-specific DNA binding"/>
    <property type="evidence" value="ECO:0007669"/>
    <property type="project" value="InterPro"/>
</dbReference>
<dbReference type="AlphaFoldDB" id="A0A085W6V2"/>
<dbReference type="InterPro" id="IPR009057">
    <property type="entry name" value="Homeodomain-like_sf"/>
</dbReference>
<dbReference type="Gene3D" id="1.10.10.60">
    <property type="entry name" value="Homeodomain-like"/>
    <property type="match status" value="2"/>
</dbReference>
<dbReference type="PANTHER" id="PTHR43436:SF1">
    <property type="entry name" value="TRANSCRIPTIONAL REGULATORY PROTEIN"/>
    <property type="match status" value="1"/>
</dbReference>
<dbReference type="PROSITE" id="PS01124">
    <property type="entry name" value="HTH_ARAC_FAMILY_2"/>
    <property type="match status" value="1"/>
</dbReference>
<dbReference type="PROSITE" id="PS00041">
    <property type="entry name" value="HTH_ARAC_FAMILY_1"/>
    <property type="match status" value="1"/>
</dbReference>
<evidence type="ECO:0000313" key="6">
    <source>
        <dbReference type="Proteomes" id="UP000028725"/>
    </source>
</evidence>
<keyword evidence="6" id="KW-1185">Reference proteome</keyword>
<dbReference type="Proteomes" id="UP000028725">
    <property type="component" value="Unassembled WGS sequence"/>
</dbReference>
<keyword evidence="1" id="KW-0805">Transcription regulation</keyword>
<dbReference type="EMBL" id="JMCB01000017">
    <property type="protein sequence ID" value="KFE63415.1"/>
    <property type="molecule type" value="Genomic_DNA"/>
</dbReference>
<keyword evidence="3" id="KW-0804">Transcription</keyword>
<evidence type="ECO:0000256" key="1">
    <source>
        <dbReference type="ARBA" id="ARBA00023015"/>
    </source>
</evidence>
<keyword evidence="2" id="KW-0238">DNA-binding</keyword>
<evidence type="ECO:0000259" key="4">
    <source>
        <dbReference type="PROSITE" id="PS01124"/>
    </source>
</evidence>
<dbReference type="InterPro" id="IPR018060">
    <property type="entry name" value="HTH_AraC"/>
</dbReference>
<dbReference type="OrthoDB" id="9802263at2"/>
<evidence type="ECO:0000256" key="3">
    <source>
        <dbReference type="ARBA" id="ARBA00023163"/>
    </source>
</evidence>
<dbReference type="InterPro" id="IPR018062">
    <property type="entry name" value="HTH_AraC-typ_CS"/>
</dbReference>
<feature type="domain" description="HTH araC/xylS-type" evidence="4">
    <location>
        <begin position="205"/>
        <end position="303"/>
    </location>
</feature>
<dbReference type="Pfam" id="PF06719">
    <property type="entry name" value="AraC_N"/>
    <property type="match status" value="1"/>
</dbReference>
<evidence type="ECO:0000256" key="2">
    <source>
        <dbReference type="ARBA" id="ARBA00023125"/>
    </source>
</evidence>
<protein>
    <submittedName>
        <fullName evidence="5">Transcriptional regulator, AraC family protein</fullName>
    </submittedName>
</protein>
<evidence type="ECO:0000313" key="5">
    <source>
        <dbReference type="EMBL" id="KFE63415.1"/>
    </source>
</evidence>
<dbReference type="RefSeq" id="WP_044195622.1">
    <property type="nucleotide sequence ID" value="NZ_JMCB01000017.1"/>
</dbReference>
<proteinExistence type="predicted"/>
<sequence length="311" mass="34501">MAMTAWKQPPNSKLPELLAELASWINRFSPEDGTTPTEIPHVTLHRASRTGEPLRVLYQPSVCLIAQGSKQVMLSDELYTYDASTYLVASVDLPVTGQVAQATPKAPYLCIQLDLDPVEIADLVLKAGAPKPKQQGPHRGLFLGQTSKELLEAVLRLARLLETPEDAPTLAPLAIREILYRLLKGEHGWRLGQIATENSQAQRIAQVIGWLKAHFTEPLSIEKVAREVHMSPSSLHHHFKAVTAMSPLQYQKQLRLQEARRLLLSADVDVATAGFRVGYESPSQFGREYRRLFGTPPGKDLRRLREGGAIG</sequence>
<reference evidence="5 6" key="1">
    <citation type="submission" date="2014-04" db="EMBL/GenBank/DDBJ databases">
        <title>Genome assembly of Hyalangium minutum DSM 14724.</title>
        <authorList>
            <person name="Sharma G."/>
            <person name="Subramanian S."/>
        </authorList>
    </citation>
    <scope>NUCLEOTIDE SEQUENCE [LARGE SCALE GENOMIC DNA]</scope>
    <source>
        <strain evidence="5 6">DSM 14724</strain>
    </source>
</reference>
<dbReference type="PATRIC" id="fig|394096.3.peg.6866"/>
<accession>A0A085W6V2</accession>
<dbReference type="Pfam" id="PF12833">
    <property type="entry name" value="HTH_18"/>
    <property type="match status" value="1"/>
</dbReference>
<dbReference type="InterPro" id="IPR009594">
    <property type="entry name" value="Tscrpt_reg_HTH_AraC_N"/>
</dbReference>
<dbReference type="GO" id="GO:0003700">
    <property type="term" value="F:DNA-binding transcription factor activity"/>
    <property type="evidence" value="ECO:0007669"/>
    <property type="project" value="InterPro"/>
</dbReference>
<dbReference type="PANTHER" id="PTHR43436">
    <property type="entry name" value="ARAC-FAMILY TRANSCRIPTIONAL REGULATOR"/>
    <property type="match status" value="1"/>
</dbReference>
<gene>
    <name evidence="5" type="ORF">DB31_2533</name>
</gene>
<organism evidence="5 6">
    <name type="scientific">Hyalangium minutum</name>
    <dbReference type="NCBI Taxonomy" id="394096"/>
    <lineage>
        <taxon>Bacteria</taxon>
        <taxon>Pseudomonadati</taxon>
        <taxon>Myxococcota</taxon>
        <taxon>Myxococcia</taxon>
        <taxon>Myxococcales</taxon>
        <taxon>Cystobacterineae</taxon>
        <taxon>Archangiaceae</taxon>
        <taxon>Hyalangium</taxon>
    </lineage>
</organism>